<sequence length="243" mass="26160">MHRISSSILITTLLITGCFDNPAIQNQNTALTAASCPVADVRVIKVTFHEAQQKYSVFHTAATAGKALPNPLTLKNLQMMQIEPSANSQNDFAQLHFNRESNECTPILQMTQGYKIEIAATGGASQQEGQSSGGASGSYWAPFLMGAMVGNTLSGAFQSRQPTYYLPPPNAGGNSSGGVISGGVSGKNPDELKKNYATQAENSKKGFFSKRNNQDSKQKSGFFSKKENSSKNTKTSFFRKKSK</sequence>
<evidence type="ECO:0008006" key="4">
    <source>
        <dbReference type="Google" id="ProtNLM"/>
    </source>
</evidence>
<feature type="compositionally biased region" description="Basic and acidic residues" evidence="1">
    <location>
        <begin position="212"/>
        <end position="229"/>
    </location>
</feature>
<evidence type="ECO:0000313" key="3">
    <source>
        <dbReference type="Proteomes" id="UP000253934"/>
    </source>
</evidence>
<dbReference type="PROSITE" id="PS51257">
    <property type="entry name" value="PROKAR_LIPOPROTEIN"/>
    <property type="match status" value="1"/>
</dbReference>
<name>A0A369KUA4_9BACT</name>
<comment type="caution">
    <text evidence="2">The sequence shown here is derived from an EMBL/GenBank/DDBJ whole genome shotgun (WGS) entry which is preliminary data.</text>
</comment>
<proteinExistence type="predicted"/>
<accession>A0A369KUA4</accession>
<gene>
    <name evidence="2" type="ORF">DCC88_10880</name>
</gene>
<feature type="region of interest" description="Disordered" evidence="1">
    <location>
        <begin position="199"/>
        <end position="243"/>
    </location>
</feature>
<evidence type="ECO:0000313" key="2">
    <source>
        <dbReference type="EMBL" id="RDB35294.1"/>
    </source>
</evidence>
<evidence type="ECO:0000256" key="1">
    <source>
        <dbReference type="SAM" id="MobiDB-lite"/>
    </source>
</evidence>
<reference evidence="2" key="1">
    <citation type="submission" date="2018-04" db="EMBL/GenBank/DDBJ databases">
        <title>Draft genome sequence of the Candidatus Spirobacillus cienkowskii, a pathogen of freshwater Daphnia species, reconstructed from hemolymph metagenomic reads.</title>
        <authorList>
            <person name="Bresciani L."/>
            <person name="Lemos L.N."/>
            <person name="Wale N."/>
            <person name="Lin J.Y."/>
            <person name="Fernandes G.R."/>
            <person name="Duffy M.A."/>
            <person name="Rodrigues J.M."/>
        </authorList>
    </citation>
    <scope>NUCLEOTIDE SEQUENCE [LARGE SCALE GENOMIC DNA]</scope>
    <source>
        <strain evidence="2">Binning01</strain>
    </source>
</reference>
<protein>
    <recommendedName>
        <fullName evidence="4">Lipoprotein</fullName>
    </recommendedName>
</protein>
<dbReference type="Proteomes" id="UP000253934">
    <property type="component" value="Unassembled WGS sequence"/>
</dbReference>
<keyword evidence="3" id="KW-1185">Reference proteome</keyword>
<dbReference type="AlphaFoldDB" id="A0A369KUA4"/>
<organism evidence="2 3">
    <name type="scientific">Spirobacillus cienkowskii</name>
    <dbReference type="NCBI Taxonomy" id="495820"/>
    <lineage>
        <taxon>Bacteria</taxon>
        <taxon>Pseudomonadati</taxon>
        <taxon>Bdellovibrionota</taxon>
        <taxon>Oligoflexia</taxon>
        <taxon>Silvanigrellales</taxon>
        <taxon>Spirobacillus</taxon>
    </lineage>
</organism>
<dbReference type="EMBL" id="QOVW01000091">
    <property type="protein sequence ID" value="RDB35294.1"/>
    <property type="molecule type" value="Genomic_DNA"/>
</dbReference>